<gene>
    <name evidence="1" type="ORF">GCM10008938_31880</name>
</gene>
<dbReference type="Proteomes" id="UP000632222">
    <property type="component" value="Unassembled WGS sequence"/>
</dbReference>
<name>A0ABQ2D2G8_9DEIO</name>
<organism evidence="1 2">
    <name type="scientific">Deinococcus roseus</name>
    <dbReference type="NCBI Taxonomy" id="392414"/>
    <lineage>
        <taxon>Bacteria</taxon>
        <taxon>Thermotogati</taxon>
        <taxon>Deinococcota</taxon>
        <taxon>Deinococci</taxon>
        <taxon>Deinococcales</taxon>
        <taxon>Deinococcaceae</taxon>
        <taxon>Deinococcus</taxon>
    </lineage>
</organism>
<dbReference type="EMBL" id="BMOD01000013">
    <property type="protein sequence ID" value="GGJ43258.1"/>
    <property type="molecule type" value="Genomic_DNA"/>
</dbReference>
<reference evidence="2" key="1">
    <citation type="journal article" date="2019" name="Int. J. Syst. Evol. Microbiol.">
        <title>The Global Catalogue of Microorganisms (GCM) 10K type strain sequencing project: providing services to taxonomists for standard genome sequencing and annotation.</title>
        <authorList>
            <consortium name="The Broad Institute Genomics Platform"/>
            <consortium name="The Broad Institute Genome Sequencing Center for Infectious Disease"/>
            <person name="Wu L."/>
            <person name="Ma J."/>
        </authorList>
    </citation>
    <scope>NUCLEOTIDE SEQUENCE [LARGE SCALE GENOMIC DNA]</scope>
    <source>
        <strain evidence="2">JCM 14370</strain>
    </source>
</reference>
<sequence>MPPEKAKLLQDLISRFDALVQQDGFELQAEGRETTWVRKQQAGEASIHLNASFKKRSWRLGLTLRQVYVDAGLERCVLRTHLQLLNPERFAAHLILADPLDLERRTLDLQDGFWNEVLPFFAAVDTIQKGIEVILQHSDWFIGPSRWKPFLLADQLAGLLEVSETTAIRQRIAAAVQHKHAGNPEMLASWEQVQASLLQKRPPEYD</sequence>
<evidence type="ECO:0000313" key="1">
    <source>
        <dbReference type="EMBL" id="GGJ43258.1"/>
    </source>
</evidence>
<keyword evidence="2" id="KW-1185">Reference proteome</keyword>
<comment type="caution">
    <text evidence="1">The sequence shown here is derived from an EMBL/GenBank/DDBJ whole genome shotgun (WGS) entry which is preliminary data.</text>
</comment>
<proteinExistence type="predicted"/>
<accession>A0ABQ2D2G8</accession>
<protein>
    <submittedName>
        <fullName evidence="1">Uncharacterized protein</fullName>
    </submittedName>
</protein>
<evidence type="ECO:0000313" key="2">
    <source>
        <dbReference type="Proteomes" id="UP000632222"/>
    </source>
</evidence>